<accession>A0A6A1QBP8</accession>
<comment type="caution">
    <text evidence="3">The sequence shown here is derived from an EMBL/GenBank/DDBJ whole genome shotgun (WGS) entry which is preliminary data.</text>
</comment>
<evidence type="ECO:0000313" key="4">
    <source>
        <dbReference type="Proteomes" id="UP000437017"/>
    </source>
</evidence>
<dbReference type="AlphaFoldDB" id="A0A6A1QBP8"/>
<dbReference type="Proteomes" id="UP000437017">
    <property type="component" value="Unassembled WGS sequence"/>
</dbReference>
<proteinExistence type="predicted"/>
<feature type="non-terminal residue" evidence="3">
    <location>
        <position position="1"/>
    </location>
</feature>
<protein>
    <recommendedName>
        <fullName evidence="5">Membrane magnesium transporter</fullName>
    </recommendedName>
</protein>
<keyword evidence="4" id="KW-1185">Reference proteome</keyword>
<dbReference type="GO" id="GO:0072546">
    <property type="term" value="C:EMC complex"/>
    <property type="evidence" value="ECO:0007669"/>
    <property type="project" value="TreeGrafter"/>
</dbReference>
<dbReference type="EMBL" id="SGJD01000577">
    <property type="protein sequence ID" value="KAB0404523.1"/>
    <property type="molecule type" value="Genomic_DNA"/>
</dbReference>
<organism evidence="3 4">
    <name type="scientific">Balaenoptera physalus</name>
    <name type="common">Fin whale</name>
    <name type="synonym">Balaena physalus</name>
    <dbReference type="NCBI Taxonomy" id="9770"/>
    <lineage>
        <taxon>Eukaryota</taxon>
        <taxon>Metazoa</taxon>
        <taxon>Chordata</taxon>
        <taxon>Craniata</taxon>
        <taxon>Vertebrata</taxon>
        <taxon>Euteleostomi</taxon>
        <taxon>Mammalia</taxon>
        <taxon>Eutheria</taxon>
        <taxon>Laurasiatheria</taxon>
        <taxon>Artiodactyla</taxon>
        <taxon>Whippomorpha</taxon>
        <taxon>Cetacea</taxon>
        <taxon>Mysticeti</taxon>
        <taxon>Balaenopteridae</taxon>
        <taxon>Balaenoptera</taxon>
    </lineage>
</organism>
<sequence length="242" mass="26863">PHAPLPRPELSTGPAPCPAVRAHLLAPFHSASPLIRLRLFFYAVRSAPPLAKPQRGAGPAPRYSRTFSVSLPLLPGIPLSAFSRLFGSPTSQALRAQGFTDVISLRCADTRRWRKEQLRRPSLLLLGCYSSGVMAPSLWKGLVGIGLFALAHAAFSAAQHRSYMRLTEKEDESLPIDFKDMDATSELKNKTFDTLRNHPSFYVFNHRGRVLFRPSDTTNSSNQDALSSNTSLKLRKLESLRR</sequence>
<dbReference type="PANTHER" id="PTHR21181">
    <property type="match status" value="1"/>
</dbReference>
<evidence type="ECO:0008006" key="5">
    <source>
        <dbReference type="Google" id="ProtNLM"/>
    </source>
</evidence>
<gene>
    <name evidence="3" type="ORF">E2I00_013184</name>
</gene>
<dbReference type="GO" id="GO:0005794">
    <property type="term" value="C:Golgi apparatus"/>
    <property type="evidence" value="ECO:0007669"/>
    <property type="project" value="TreeGrafter"/>
</dbReference>
<evidence type="ECO:0000313" key="3">
    <source>
        <dbReference type="EMBL" id="KAB0404523.1"/>
    </source>
</evidence>
<dbReference type="OrthoDB" id="44756at2759"/>
<keyword evidence="2" id="KW-0472">Membrane</keyword>
<dbReference type="GO" id="GO:0005886">
    <property type="term" value="C:plasma membrane"/>
    <property type="evidence" value="ECO:0007669"/>
    <property type="project" value="TreeGrafter"/>
</dbReference>
<dbReference type="PANTHER" id="PTHR21181:SF7">
    <property type="entry name" value="ER MEMBRANE PROTEIN COMPLEX SUBUNIT 5"/>
    <property type="match status" value="1"/>
</dbReference>
<name>A0A6A1QBP8_BALPH</name>
<reference evidence="3 4" key="1">
    <citation type="journal article" date="2019" name="PLoS ONE">
        <title>Genomic analyses reveal an absence of contemporary introgressive admixture between fin whales and blue whales, despite known hybrids.</title>
        <authorList>
            <person name="Westbury M.V."/>
            <person name="Petersen B."/>
            <person name="Lorenzen E.D."/>
        </authorList>
    </citation>
    <scope>NUCLEOTIDE SEQUENCE [LARGE SCALE GENOMIC DNA]</scope>
    <source>
        <strain evidence="3">FinWhale-01</strain>
    </source>
</reference>
<comment type="subcellular location">
    <subcellularLocation>
        <location evidence="1">Membrane</location>
    </subcellularLocation>
</comment>
<dbReference type="GO" id="GO:0005769">
    <property type="term" value="C:early endosome"/>
    <property type="evidence" value="ECO:0007669"/>
    <property type="project" value="TreeGrafter"/>
</dbReference>
<dbReference type="GO" id="GO:0022890">
    <property type="term" value="F:inorganic cation transmembrane transporter activity"/>
    <property type="evidence" value="ECO:0007669"/>
    <property type="project" value="TreeGrafter"/>
</dbReference>
<evidence type="ECO:0000256" key="1">
    <source>
        <dbReference type="ARBA" id="ARBA00004370"/>
    </source>
</evidence>
<evidence type="ECO:0000256" key="2">
    <source>
        <dbReference type="ARBA" id="ARBA00023136"/>
    </source>
</evidence>